<evidence type="ECO:0000313" key="3">
    <source>
        <dbReference type="Proteomes" id="UP001190465"/>
    </source>
</evidence>
<gene>
    <name evidence="2" type="ORF">MU0053_000271</name>
</gene>
<feature type="compositionally biased region" description="Basic and acidic residues" evidence="1">
    <location>
        <begin position="53"/>
        <end position="72"/>
    </location>
</feature>
<dbReference type="Proteomes" id="UP001190465">
    <property type="component" value="Chromosome"/>
</dbReference>
<protein>
    <recommendedName>
        <fullName evidence="4">Scaffolding protein</fullName>
    </recommendedName>
</protein>
<evidence type="ECO:0000313" key="2">
    <source>
        <dbReference type="EMBL" id="CAJ1495105.1"/>
    </source>
</evidence>
<evidence type="ECO:0000256" key="1">
    <source>
        <dbReference type="SAM" id="MobiDB-lite"/>
    </source>
</evidence>
<feature type="compositionally biased region" description="Polar residues" evidence="1">
    <location>
        <begin position="22"/>
        <end position="31"/>
    </location>
</feature>
<accession>A0ABM9L9B9</accession>
<evidence type="ECO:0008006" key="4">
    <source>
        <dbReference type="Google" id="ProtNLM"/>
    </source>
</evidence>
<feature type="region of interest" description="Disordered" evidence="1">
    <location>
        <begin position="137"/>
        <end position="173"/>
    </location>
</feature>
<name>A0ABM9L9B9_9MYCO</name>
<reference evidence="2 3" key="1">
    <citation type="submission" date="2023-08" db="EMBL/GenBank/DDBJ databases">
        <authorList>
            <person name="Folkvardsen B D."/>
            <person name="Norman A."/>
        </authorList>
    </citation>
    <scope>NUCLEOTIDE SEQUENCE [LARGE SCALE GENOMIC DNA]</scope>
    <source>
        <strain evidence="2 3">Mu0053</strain>
    </source>
</reference>
<feature type="compositionally biased region" description="Low complexity" evidence="1">
    <location>
        <begin position="7"/>
        <end position="18"/>
    </location>
</feature>
<dbReference type="RefSeq" id="WP_308480639.1">
    <property type="nucleotide sequence ID" value="NZ_OY726397.1"/>
</dbReference>
<organism evidence="2 3">
    <name type="scientific">[Mycobacterium] burgundiense</name>
    <dbReference type="NCBI Taxonomy" id="3064286"/>
    <lineage>
        <taxon>Bacteria</taxon>
        <taxon>Bacillati</taxon>
        <taxon>Actinomycetota</taxon>
        <taxon>Actinomycetes</taxon>
        <taxon>Mycobacteriales</taxon>
        <taxon>Mycobacteriaceae</taxon>
        <taxon>Mycolicibacterium</taxon>
    </lineage>
</organism>
<feature type="region of interest" description="Disordered" evidence="1">
    <location>
        <begin position="1"/>
        <end position="72"/>
    </location>
</feature>
<dbReference type="EMBL" id="OY726397">
    <property type="protein sequence ID" value="CAJ1495105.1"/>
    <property type="molecule type" value="Genomic_DNA"/>
</dbReference>
<proteinExistence type="predicted"/>
<feature type="compositionally biased region" description="Acidic residues" evidence="1">
    <location>
        <begin position="36"/>
        <end position="52"/>
    </location>
</feature>
<sequence>MTDETTTDATEVDTTTVDNLDTEATSETTEPTGVDLESDPEATEDDDNDSDPAEDRGGRDAAKYRRKLRTAEAERDQLAERLEAMQRNEIERQAQAAQLKPAALWAAAKLDDLLAEDGTVSTEAVAQAVETARETLGVPPPRRNHVAGEGRNPRTARRTGRDAMTAAVMGSND</sequence>
<keyword evidence="3" id="KW-1185">Reference proteome</keyword>